<dbReference type="SUPFAM" id="SSF52402">
    <property type="entry name" value="Adenine nucleotide alpha hydrolases-like"/>
    <property type="match status" value="1"/>
</dbReference>
<organism evidence="10 11">
    <name type="scientific">Igneacidithiobacillus copahuensis</name>
    <dbReference type="NCBI Taxonomy" id="2724909"/>
    <lineage>
        <taxon>Bacteria</taxon>
        <taxon>Pseudomonadati</taxon>
        <taxon>Pseudomonadota</taxon>
        <taxon>Acidithiobacillia</taxon>
        <taxon>Acidithiobacillales</taxon>
        <taxon>Acidithiobacillaceae</taxon>
        <taxon>Igneacidithiobacillus</taxon>
    </lineage>
</organism>
<keyword evidence="6 8" id="KW-0067">ATP-binding</keyword>
<name>A0AAE2YRM0_9PROT</name>
<dbReference type="GO" id="GO:0006400">
    <property type="term" value="P:tRNA modification"/>
    <property type="evidence" value="ECO:0007669"/>
    <property type="project" value="UniProtKB-UniRule"/>
</dbReference>
<keyword evidence="5 8" id="KW-0547">Nucleotide-binding</keyword>
<dbReference type="GO" id="GO:0032267">
    <property type="term" value="F:tRNA(Ile)-lysidine synthase activity"/>
    <property type="evidence" value="ECO:0007669"/>
    <property type="project" value="UniProtKB-EC"/>
</dbReference>
<comment type="catalytic activity">
    <reaction evidence="7 8">
        <text>cytidine(34) in tRNA(Ile2) + L-lysine + ATP = lysidine(34) in tRNA(Ile2) + AMP + diphosphate + H(+)</text>
        <dbReference type="Rhea" id="RHEA:43744"/>
        <dbReference type="Rhea" id="RHEA-COMP:10625"/>
        <dbReference type="Rhea" id="RHEA-COMP:10670"/>
        <dbReference type="ChEBI" id="CHEBI:15378"/>
        <dbReference type="ChEBI" id="CHEBI:30616"/>
        <dbReference type="ChEBI" id="CHEBI:32551"/>
        <dbReference type="ChEBI" id="CHEBI:33019"/>
        <dbReference type="ChEBI" id="CHEBI:82748"/>
        <dbReference type="ChEBI" id="CHEBI:83665"/>
        <dbReference type="ChEBI" id="CHEBI:456215"/>
        <dbReference type="EC" id="6.3.4.19"/>
    </reaction>
</comment>
<sequence>MALPEPEEKLRQKLFSDWQLSPEQPFFLACSGGVDSTALLHAAHALALRVEVLHVNHHWHPDSARWAEHVATLAAGYGYPCRLLDLPAEQKGEGPEDRARRGRYALFAGQLQEGDWILSAQHRDDQAETLVLQLLRGAGSDGLAAMPERRRLGAGTLGRPFLELTRAALRQYLRQQGIRWLEDPANSDLRYARARLRQRIWPLFHELGWPQASASIARSAANIADQLAVEDAWYAQQAMRCWLGGAVGRVLSVDFVKEWAPALQRVFLRRWLRDLGANVPDRQSLERLRQLFGPSQGGRRVELADLRAWRQGQRVQLWQNGPRHTIPAQEWRPHAPCGRGAGFRWCWGQATGPAPGLSEGAVIVGGTELQGRTLRWSKRRAGARYRNVSGHQRPLKKFLLELGIPPFLRDDVPILWTDTEEILWIPDFYLRKPALPEKEVLWVDLIRTTANS</sequence>
<evidence type="ECO:0000313" key="11">
    <source>
        <dbReference type="Proteomes" id="UP001197378"/>
    </source>
</evidence>
<keyword evidence="11" id="KW-1185">Reference proteome</keyword>
<evidence type="ECO:0000256" key="5">
    <source>
        <dbReference type="ARBA" id="ARBA00022741"/>
    </source>
</evidence>
<gene>
    <name evidence="8 10" type="primary">tilS</name>
    <name evidence="10" type="ORF">HFQ13_09975</name>
</gene>
<dbReference type="NCBIfam" id="TIGR02433">
    <property type="entry name" value="lysidine_TilS_C"/>
    <property type="match status" value="1"/>
</dbReference>
<evidence type="ECO:0000256" key="3">
    <source>
        <dbReference type="ARBA" id="ARBA00022598"/>
    </source>
</evidence>
<dbReference type="InterPro" id="IPR012094">
    <property type="entry name" value="tRNA_Ile_lys_synt"/>
</dbReference>
<dbReference type="PANTHER" id="PTHR43033">
    <property type="entry name" value="TRNA(ILE)-LYSIDINE SYNTHASE-RELATED"/>
    <property type="match status" value="1"/>
</dbReference>
<keyword evidence="2 8" id="KW-0963">Cytoplasm</keyword>
<dbReference type="Proteomes" id="UP001197378">
    <property type="component" value="Unassembled WGS sequence"/>
</dbReference>
<comment type="function">
    <text evidence="8">Ligates lysine onto the cytidine present at position 34 of the AUA codon-specific tRNA(Ile) that contains the anticodon CAU, in an ATP-dependent manner. Cytidine is converted to lysidine, thus changing the amino acid specificity of the tRNA from methionine to isoleucine.</text>
</comment>
<keyword evidence="3 8" id="KW-0436">Ligase</keyword>
<dbReference type="InterPro" id="IPR015262">
    <property type="entry name" value="tRNA_Ile_lys_synt_subst-bd"/>
</dbReference>
<comment type="similarity">
    <text evidence="8">Belongs to the tRNA(Ile)-lysidine synthase family.</text>
</comment>
<evidence type="ECO:0000256" key="6">
    <source>
        <dbReference type="ARBA" id="ARBA00022840"/>
    </source>
</evidence>
<comment type="caution">
    <text evidence="10">The sequence shown here is derived from an EMBL/GenBank/DDBJ whole genome shotgun (WGS) entry which is preliminary data.</text>
</comment>
<evidence type="ECO:0000256" key="4">
    <source>
        <dbReference type="ARBA" id="ARBA00022694"/>
    </source>
</evidence>
<evidence type="ECO:0000313" key="10">
    <source>
        <dbReference type="EMBL" id="MBU2788520.1"/>
    </source>
</evidence>
<dbReference type="PANTHER" id="PTHR43033:SF1">
    <property type="entry name" value="TRNA(ILE)-LYSIDINE SYNTHASE-RELATED"/>
    <property type="match status" value="1"/>
</dbReference>
<dbReference type="InterPro" id="IPR012795">
    <property type="entry name" value="tRNA_Ile_lys_synt_N"/>
</dbReference>
<dbReference type="InterPro" id="IPR012796">
    <property type="entry name" value="Lysidine-tRNA-synth_C"/>
</dbReference>
<dbReference type="EMBL" id="JAAXYO010000152">
    <property type="protein sequence ID" value="MBU2788520.1"/>
    <property type="molecule type" value="Genomic_DNA"/>
</dbReference>
<dbReference type="Pfam" id="PF01171">
    <property type="entry name" value="ATP_bind_3"/>
    <property type="match status" value="1"/>
</dbReference>
<protein>
    <recommendedName>
        <fullName evidence="8">tRNA(Ile)-lysidine synthase</fullName>
        <ecNumber evidence="8">6.3.4.19</ecNumber>
    </recommendedName>
    <alternativeName>
        <fullName evidence="8">tRNA(Ile)-2-lysyl-cytidine synthase</fullName>
    </alternativeName>
    <alternativeName>
        <fullName evidence="8">tRNA(Ile)-lysidine synthetase</fullName>
    </alternativeName>
</protein>
<dbReference type="CDD" id="cd01992">
    <property type="entry name" value="TilS_N"/>
    <property type="match status" value="1"/>
</dbReference>
<dbReference type="Pfam" id="PF09179">
    <property type="entry name" value="TilS"/>
    <property type="match status" value="1"/>
</dbReference>
<evidence type="ECO:0000256" key="8">
    <source>
        <dbReference type="HAMAP-Rule" id="MF_01161"/>
    </source>
</evidence>
<dbReference type="NCBIfam" id="TIGR02432">
    <property type="entry name" value="lysidine_TilS_N"/>
    <property type="match status" value="1"/>
</dbReference>
<dbReference type="InterPro" id="IPR014729">
    <property type="entry name" value="Rossmann-like_a/b/a_fold"/>
</dbReference>
<comment type="subcellular location">
    <subcellularLocation>
        <location evidence="1 8">Cytoplasm</location>
    </subcellularLocation>
</comment>
<reference evidence="10" key="1">
    <citation type="journal article" date="2021" name="ISME J.">
        <title>Genomic evolution of the class Acidithiobacillia: deep-branching Proteobacteria living in extreme acidic conditions.</title>
        <authorList>
            <person name="Moya-Beltran A."/>
            <person name="Beard S."/>
            <person name="Rojas-Villalobos C."/>
            <person name="Issotta F."/>
            <person name="Gallardo Y."/>
            <person name="Ulloa R."/>
            <person name="Giaveno A."/>
            <person name="Degli Esposti M."/>
            <person name="Johnson D.B."/>
            <person name="Quatrini R."/>
        </authorList>
    </citation>
    <scope>NUCLEOTIDE SEQUENCE</scope>
    <source>
        <strain evidence="10">VAN18-1</strain>
    </source>
</reference>
<dbReference type="AlphaFoldDB" id="A0AAE2YRM0"/>
<dbReference type="GO" id="GO:0005737">
    <property type="term" value="C:cytoplasm"/>
    <property type="evidence" value="ECO:0007669"/>
    <property type="project" value="UniProtKB-SubCell"/>
</dbReference>
<keyword evidence="4 8" id="KW-0819">tRNA processing</keyword>
<proteinExistence type="inferred from homology"/>
<evidence type="ECO:0000256" key="2">
    <source>
        <dbReference type="ARBA" id="ARBA00022490"/>
    </source>
</evidence>
<dbReference type="EC" id="6.3.4.19" evidence="8"/>
<feature type="binding site" evidence="8">
    <location>
        <begin position="31"/>
        <end position="36"/>
    </location>
    <ligand>
        <name>ATP</name>
        <dbReference type="ChEBI" id="CHEBI:30616"/>
    </ligand>
</feature>
<dbReference type="Pfam" id="PF11734">
    <property type="entry name" value="TilS_C"/>
    <property type="match status" value="1"/>
</dbReference>
<evidence type="ECO:0000256" key="7">
    <source>
        <dbReference type="ARBA" id="ARBA00048539"/>
    </source>
</evidence>
<dbReference type="Gene3D" id="3.40.50.620">
    <property type="entry name" value="HUPs"/>
    <property type="match status" value="1"/>
</dbReference>
<dbReference type="SMART" id="SM00977">
    <property type="entry name" value="TilS_C"/>
    <property type="match status" value="1"/>
</dbReference>
<dbReference type="SUPFAM" id="SSF56037">
    <property type="entry name" value="PheT/TilS domain"/>
    <property type="match status" value="1"/>
</dbReference>
<dbReference type="HAMAP" id="MF_01161">
    <property type="entry name" value="tRNA_Ile_lys_synt"/>
    <property type="match status" value="1"/>
</dbReference>
<accession>A0AAE2YRM0</accession>
<evidence type="ECO:0000256" key="1">
    <source>
        <dbReference type="ARBA" id="ARBA00004496"/>
    </source>
</evidence>
<feature type="domain" description="Lysidine-tRNA(Ile) synthetase C-terminal" evidence="9">
    <location>
        <begin position="374"/>
        <end position="445"/>
    </location>
</feature>
<evidence type="ECO:0000259" key="9">
    <source>
        <dbReference type="SMART" id="SM00977"/>
    </source>
</evidence>
<dbReference type="GO" id="GO:0005524">
    <property type="term" value="F:ATP binding"/>
    <property type="evidence" value="ECO:0007669"/>
    <property type="project" value="UniProtKB-UniRule"/>
</dbReference>
<comment type="domain">
    <text evidence="8">The N-terminal region contains the highly conserved SGGXDS motif, predicted to be a P-loop motif involved in ATP binding.</text>
</comment>
<dbReference type="InterPro" id="IPR011063">
    <property type="entry name" value="TilS/TtcA_N"/>
</dbReference>